<sequence>MKKPLLIAGFSSFLMLAACNANDTNQFADNTYDRNGATTNVSDRGGMDGNTVNVNDRYGRDRYDMYNGDNRLGSNELMTKKRQDNFGYVRQQKSPIQGETVSYREIHTMDRERMADSISKLSVSLPAVNDSSVLVTDEEVLIAYDTDTRTNKDRKEVADQVKKTALSVVPRWYNVYVTDDTGLRRDIENIAQTNGGMTVAQDDINRTIKLMKQNSPQGYTESKTDNTRNNEMRGTNKTPGTTGTPTGTPGTIGTPGTNWTTGPTDQGMNRMP</sequence>
<evidence type="ECO:0000313" key="3">
    <source>
        <dbReference type="EMBL" id="MFK2826498.1"/>
    </source>
</evidence>
<comment type="caution">
    <text evidence="3">The sequence shown here is derived from an EMBL/GenBank/DDBJ whole genome shotgun (WGS) entry which is preliminary data.</text>
</comment>
<feature type="region of interest" description="Disordered" evidence="1">
    <location>
        <begin position="212"/>
        <end position="272"/>
    </location>
</feature>
<organism evidence="3 4">
    <name type="scientific">Bacillus lumedeiriae</name>
    <dbReference type="NCBI Taxonomy" id="3058829"/>
    <lineage>
        <taxon>Bacteria</taxon>
        <taxon>Bacillati</taxon>
        <taxon>Bacillota</taxon>
        <taxon>Bacilli</taxon>
        <taxon>Bacillales</taxon>
        <taxon>Bacillaceae</taxon>
        <taxon>Bacillus</taxon>
    </lineage>
</organism>
<accession>A0ABW8IAG6</accession>
<dbReference type="RefSeq" id="WP_404317878.1">
    <property type="nucleotide sequence ID" value="NZ_JAUIYO010000011.1"/>
</dbReference>
<feature type="chain" id="PRO_5046166974" evidence="2">
    <location>
        <begin position="22"/>
        <end position="272"/>
    </location>
</feature>
<name>A0ABW8IAG6_9BACI</name>
<dbReference type="PROSITE" id="PS51257">
    <property type="entry name" value="PROKAR_LIPOPROTEIN"/>
    <property type="match status" value="1"/>
</dbReference>
<evidence type="ECO:0000256" key="1">
    <source>
        <dbReference type="SAM" id="MobiDB-lite"/>
    </source>
</evidence>
<dbReference type="Proteomes" id="UP001619911">
    <property type="component" value="Unassembled WGS sequence"/>
</dbReference>
<dbReference type="Pfam" id="PF09580">
    <property type="entry name" value="Spore_YhcN_YlaJ"/>
    <property type="match status" value="1"/>
</dbReference>
<dbReference type="InterPro" id="IPR019076">
    <property type="entry name" value="Spore_lipoprot_YhcN/YlaJ-like"/>
</dbReference>
<feature type="compositionally biased region" description="Basic and acidic residues" evidence="1">
    <location>
        <begin position="222"/>
        <end position="231"/>
    </location>
</feature>
<keyword evidence="4" id="KW-1185">Reference proteome</keyword>
<feature type="compositionally biased region" description="Low complexity" evidence="1">
    <location>
        <begin position="235"/>
        <end position="264"/>
    </location>
</feature>
<reference evidence="3 4" key="1">
    <citation type="submission" date="2023-07" db="EMBL/GenBank/DDBJ databases">
        <title>Bacillus lucianemedeirus sp. nov, a new species isolated from an immunobiological production facility.</title>
        <authorList>
            <person name="Costa L.V."/>
            <person name="Miranda R.V.S.L."/>
            <person name="Brandao M.L.L."/>
            <person name="Reis C.M.F."/>
            <person name="Frazao A.M."/>
            <person name="Cruz F.V."/>
            <person name="Baio P.V.P."/>
            <person name="Veras J.F.C."/>
            <person name="Ramos J.N."/>
            <person name="Vieira V."/>
        </authorList>
    </citation>
    <scope>NUCLEOTIDE SEQUENCE [LARGE SCALE GENOMIC DNA]</scope>
    <source>
        <strain evidence="3 4">B190/17</strain>
    </source>
</reference>
<feature type="signal peptide" evidence="2">
    <location>
        <begin position="1"/>
        <end position="21"/>
    </location>
</feature>
<feature type="compositionally biased region" description="Polar residues" evidence="1">
    <location>
        <begin position="212"/>
        <end position="221"/>
    </location>
</feature>
<keyword evidence="2" id="KW-0732">Signal</keyword>
<gene>
    <name evidence="3" type="ORF">QYG89_12620</name>
</gene>
<proteinExistence type="predicted"/>
<keyword evidence="3" id="KW-0449">Lipoprotein</keyword>
<evidence type="ECO:0000256" key="2">
    <source>
        <dbReference type="SAM" id="SignalP"/>
    </source>
</evidence>
<protein>
    <submittedName>
        <fullName evidence="3">YhcN/YlaJ family sporulation lipoprotein</fullName>
    </submittedName>
</protein>
<evidence type="ECO:0000313" key="4">
    <source>
        <dbReference type="Proteomes" id="UP001619911"/>
    </source>
</evidence>
<dbReference type="EMBL" id="JAUIYO010000011">
    <property type="protein sequence ID" value="MFK2826498.1"/>
    <property type="molecule type" value="Genomic_DNA"/>
</dbReference>